<accession>A0ABV4CLE1</accession>
<evidence type="ECO:0000313" key="7">
    <source>
        <dbReference type="Proteomes" id="UP001564626"/>
    </source>
</evidence>
<evidence type="ECO:0000256" key="2">
    <source>
        <dbReference type="ARBA" id="ARBA00022692"/>
    </source>
</evidence>
<keyword evidence="7" id="KW-1185">Reference proteome</keyword>
<feature type="transmembrane region" description="Helical" evidence="5">
    <location>
        <begin position="50"/>
        <end position="71"/>
    </location>
</feature>
<name>A0ABV4CLE1_9PSEU</name>
<proteinExistence type="predicted"/>
<protein>
    <submittedName>
        <fullName evidence="6">UbiA family prenyltransferase</fullName>
    </submittedName>
</protein>
<dbReference type="EMBL" id="JBGEHV010000034">
    <property type="protein sequence ID" value="MEY8041288.1"/>
    <property type="molecule type" value="Genomic_DNA"/>
</dbReference>
<feature type="transmembrane region" description="Helical" evidence="5">
    <location>
        <begin position="92"/>
        <end position="114"/>
    </location>
</feature>
<dbReference type="Gene3D" id="1.10.357.140">
    <property type="entry name" value="UbiA prenyltransferase"/>
    <property type="match status" value="1"/>
</dbReference>
<feature type="transmembrane region" description="Helical" evidence="5">
    <location>
        <begin position="120"/>
        <end position="138"/>
    </location>
</feature>
<comment type="caution">
    <text evidence="6">The sequence shown here is derived from an EMBL/GenBank/DDBJ whole genome shotgun (WGS) entry which is preliminary data.</text>
</comment>
<comment type="subcellular location">
    <subcellularLocation>
        <location evidence="1">Membrane</location>
        <topology evidence="1">Multi-pass membrane protein</topology>
    </subcellularLocation>
</comment>
<dbReference type="Proteomes" id="UP001564626">
    <property type="component" value="Unassembled WGS sequence"/>
</dbReference>
<dbReference type="PANTHER" id="PTHR42723:SF1">
    <property type="entry name" value="CHLOROPHYLL SYNTHASE, CHLOROPLASTIC"/>
    <property type="match status" value="1"/>
</dbReference>
<feature type="transmembrane region" description="Helical" evidence="5">
    <location>
        <begin position="244"/>
        <end position="265"/>
    </location>
</feature>
<feature type="transmembrane region" description="Helical" evidence="5">
    <location>
        <begin position="150"/>
        <end position="170"/>
    </location>
</feature>
<keyword evidence="2 5" id="KW-0812">Transmembrane</keyword>
<dbReference type="CDD" id="cd13956">
    <property type="entry name" value="PT_UbiA"/>
    <property type="match status" value="1"/>
</dbReference>
<dbReference type="Pfam" id="PF01040">
    <property type="entry name" value="UbiA"/>
    <property type="match status" value="1"/>
</dbReference>
<evidence type="ECO:0000256" key="1">
    <source>
        <dbReference type="ARBA" id="ARBA00004141"/>
    </source>
</evidence>
<dbReference type="InterPro" id="IPR044878">
    <property type="entry name" value="UbiA_sf"/>
</dbReference>
<evidence type="ECO:0000256" key="4">
    <source>
        <dbReference type="ARBA" id="ARBA00023136"/>
    </source>
</evidence>
<dbReference type="PANTHER" id="PTHR42723">
    <property type="entry name" value="CHLOROPHYLL SYNTHASE"/>
    <property type="match status" value="1"/>
</dbReference>
<feature type="transmembrane region" description="Helical" evidence="5">
    <location>
        <begin position="214"/>
        <end position="237"/>
    </location>
</feature>
<dbReference type="RefSeq" id="WP_345364171.1">
    <property type="nucleotide sequence ID" value="NZ_BAABII010000010.1"/>
</dbReference>
<organism evidence="6 7">
    <name type="scientific">Saccharopolyspora cebuensis</name>
    <dbReference type="NCBI Taxonomy" id="418759"/>
    <lineage>
        <taxon>Bacteria</taxon>
        <taxon>Bacillati</taxon>
        <taxon>Actinomycetota</taxon>
        <taxon>Actinomycetes</taxon>
        <taxon>Pseudonocardiales</taxon>
        <taxon>Pseudonocardiaceae</taxon>
        <taxon>Saccharopolyspora</taxon>
    </lineage>
</organism>
<dbReference type="InterPro" id="IPR000537">
    <property type="entry name" value="UbiA_prenyltransferase"/>
</dbReference>
<evidence type="ECO:0000256" key="3">
    <source>
        <dbReference type="ARBA" id="ARBA00022989"/>
    </source>
</evidence>
<reference evidence="6 7" key="1">
    <citation type="submission" date="2024-08" db="EMBL/GenBank/DDBJ databases">
        <title>Genome mining of Saccharopolyspora cebuensis PGLac3 from Nigerian medicinal plant.</title>
        <authorList>
            <person name="Ezeobiora C.E."/>
            <person name="Igbokwe N.H."/>
            <person name="Amin D.H."/>
            <person name="Mendie U.E."/>
        </authorList>
    </citation>
    <scope>NUCLEOTIDE SEQUENCE [LARGE SCALE GENOMIC DNA]</scope>
    <source>
        <strain evidence="6 7">PGLac3</strain>
    </source>
</reference>
<keyword evidence="3 5" id="KW-1133">Transmembrane helix</keyword>
<sequence length="334" mass="33906">MTAEMHGRPAALPARGGWVAAHWQTWRPYTTCYPALLGLAGALVAGGRDAAGLVVAALVPALGWLAGHYLGDYFDRDLDAIAKPQRPIPSGRLAPTTAVACGVGCAVVSLVAALAVNWRILPVFALAMGGIVAYSTVFKRRGLAGNLSRGALSALALVVGAMTAAPWPPWAIVPAAVVFLLHDTASNLIGTMRDVDGDRAGGYRSVPVRHGLVVAMRLAAALWAAGTVVVGLGAVHAARPGAQLGLLAVAAVVGGCALAAVRPGAATARRALRSHELLVAERLVLAGAVVAGAVGLGPAVALLVPALAFSIVMQARMRARHEFPATAGDGEDTP</sequence>
<gene>
    <name evidence="6" type="ORF">AB8O55_17935</name>
</gene>
<keyword evidence="4 5" id="KW-0472">Membrane</keyword>
<dbReference type="InterPro" id="IPR050475">
    <property type="entry name" value="Prenyltransferase_related"/>
</dbReference>
<evidence type="ECO:0000313" key="6">
    <source>
        <dbReference type="EMBL" id="MEY8041288.1"/>
    </source>
</evidence>
<evidence type="ECO:0000256" key="5">
    <source>
        <dbReference type="SAM" id="Phobius"/>
    </source>
</evidence>
<feature type="transmembrane region" description="Helical" evidence="5">
    <location>
        <begin position="285"/>
        <end position="312"/>
    </location>
</feature>